<reference evidence="1 2" key="1">
    <citation type="journal article" date="2019" name="Environ. Microbiol.">
        <title>Pelagiphages in the Podoviridae family integrate into host genomes.</title>
        <authorList>
            <person name="Zhao Y."/>
            <person name="Qin F."/>
            <person name="Zhang R."/>
            <person name="Giovannoni S.J."/>
            <person name="Zhang Z."/>
            <person name="Sun J."/>
            <person name="Du S."/>
            <person name="Rensing C."/>
        </authorList>
    </citation>
    <scope>NUCLEOTIDE SEQUENCE [LARGE SCALE GENOMIC DNA]</scope>
</reference>
<evidence type="ECO:0000313" key="1">
    <source>
        <dbReference type="EMBL" id="AXH71710.1"/>
    </source>
</evidence>
<accession>A0A4Y1NVY0</accession>
<evidence type="ECO:0008006" key="3">
    <source>
        <dbReference type="Google" id="ProtNLM"/>
    </source>
</evidence>
<keyword evidence="2" id="KW-1185">Reference proteome</keyword>
<protein>
    <recommendedName>
        <fullName evidence="3">Internal virion protein A</fullName>
    </recommendedName>
</protein>
<proteinExistence type="predicted"/>
<dbReference type="Proteomes" id="UP000320575">
    <property type="component" value="Segment"/>
</dbReference>
<dbReference type="InterPro" id="IPR020335">
    <property type="entry name" value="Phage_T7_Gp13"/>
</dbReference>
<sequence length="154" mass="18316">MLQHHKEFNGFRISKLEDVDYLAIRLRFEDKREVLDATGSTPYQALLGGYIQSEICFTIVDTKDVPVGMFGVSKEGAIWLLASDDIHRIRFSFLRESRKVIDFLNQKYPKLWNYVDSRNQLHLRWLKWCGFIFLRKINYGVNQKPFYEFIKLCV</sequence>
<dbReference type="EMBL" id="MH598799">
    <property type="protein sequence ID" value="AXH71710.1"/>
    <property type="molecule type" value="Genomic_DNA"/>
</dbReference>
<evidence type="ECO:0000313" key="2">
    <source>
        <dbReference type="Proteomes" id="UP000320575"/>
    </source>
</evidence>
<gene>
    <name evidence="1" type="ORF">P025_gp36</name>
</gene>
<dbReference type="Pfam" id="PF11090">
    <property type="entry name" value="Phage_T7_Gp13"/>
    <property type="match status" value="1"/>
</dbReference>
<name>A0A4Y1NVY0_9CAUD</name>
<organism evidence="1 2">
    <name type="scientific">Pelagibacter phage HTVC025P</name>
    <dbReference type="NCBI Taxonomy" id="2259657"/>
    <lineage>
        <taxon>Viruses</taxon>
        <taxon>Duplodnaviria</taxon>
        <taxon>Heunggongvirae</taxon>
        <taxon>Uroviricota</taxon>
        <taxon>Caudoviricetes</taxon>
        <taxon>Autographivirales</taxon>
        <taxon>Autographivirales incertae sedis</taxon>
        <taxon>Thoosavirus</taxon>
        <taxon>Thoosavirus HTVC025P</taxon>
    </lineage>
</organism>